<dbReference type="Proteomes" id="UP000007431">
    <property type="component" value="Unassembled WGS sequence"/>
</dbReference>
<dbReference type="EMBL" id="GL377305">
    <property type="protein sequence ID" value="EFI98259.1"/>
    <property type="molecule type" value="Genomic_DNA"/>
</dbReference>
<reference evidence="1 2" key="1">
    <citation type="journal article" date="2010" name="Nat. Biotechnol.">
        <title>Genome sequence of the model mushroom Schizophyllum commune.</title>
        <authorList>
            <person name="Ohm R.A."/>
            <person name="de Jong J.F."/>
            <person name="Lugones L.G."/>
            <person name="Aerts A."/>
            <person name="Kothe E."/>
            <person name="Stajich J.E."/>
            <person name="de Vries R.P."/>
            <person name="Record E."/>
            <person name="Levasseur A."/>
            <person name="Baker S.E."/>
            <person name="Bartholomew K.A."/>
            <person name="Coutinho P.M."/>
            <person name="Erdmann S."/>
            <person name="Fowler T.J."/>
            <person name="Gathman A.C."/>
            <person name="Lombard V."/>
            <person name="Henrissat B."/>
            <person name="Knabe N."/>
            <person name="Kuees U."/>
            <person name="Lilly W.W."/>
            <person name="Lindquist E."/>
            <person name="Lucas S."/>
            <person name="Magnuson J.K."/>
            <person name="Piumi F."/>
            <person name="Raudaskoski M."/>
            <person name="Salamov A."/>
            <person name="Schmutz J."/>
            <person name="Schwarze F.W.M.R."/>
            <person name="vanKuyk P.A."/>
            <person name="Horton J.S."/>
            <person name="Grigoriev I.V."/>
            <person name="Woesten H.A.B."/>
        </authorList>
    </citation>
    <scope>NUCLEOTIDE SEQUENCE [LARGE SCALE GENOMIC DNA]</scope>
    <source>
        <strain evidence="2">H4-8 / FGSC 9210</strain>
    </source>
</reference>
<dbReference type="HOGENOM" id="CLU_122979_0_0_1"/>
<name>D8Q375_SCHCM</name>
<sequence>MPMDQSTIASVSKHLALPSAMYDDEQSDTAIPQPDPDDRLVDLFVRGGYPVDRDVMFSFACNISEHLKQRKPKDCEERGVIFNCVNDVLGCYEDVDCTGVGNPADPAGYTWIIATTPFKRVQVRRSELDNFRKDPWRPPSAFELQESPLDVDFKDYLAQNGVSGDSKHAGLARSAAWPARVRGEFPVSHKFYA</sequence>
<dbReference type="AlphaFoldDB" id="D8Q375"/>
<accession>D8Q375</accession>
<gene>
    <name evidence="1" type="ORF">SCHCODRAFT_107730</name>
</gene>
<evidence type="ECO:0000313" key="1">
    <source>
        <dbReference type="EMBL" id="EFI98259.1"/>
    </source>
</evidence>
<keyword evidence="2" id="KW-1185">Reference proteome</keyword>
<feature type="non-terminal residue" evidence="1">
    <location>
        <position position="193"/>
    </location>
</feature>
<protein>
    <submittedName>
        <fullName evidence="1">Uncharacterized protein</fullName>
    </submittedName>
</protein>
<dbReference type="VEuPathDB" id="FungiDB:SCHCODRAFT_02686310"/>
<evidence type="ECO:0000313" key="2">
    <source>
        <dbReference type="Proteomes" id="UP000007431"/>
    </source>
</evidence>
<proteinExistence type="predicted"/>
<organism evidence="2">
    <name type="scientific">Schizophyllum commune (strain H4-8 / FGSC 9210)</name>
    <name type="common">Split gill fungus</name>
    <dbReference type="NCBI Taxonomy" id="578458"/>
    <lineage>
        <taxon>Eukaryota</taxon>
        <taxon>Fungi</taxon>
        <taxon>Dikarya</taxon>
        <taxon>Basidiomycota</taxon>
        <taxon>Agaricomycotina</taxon>
        <taxon>Agaricomycetes</taxon>
        <taxon>Agaricomycetidae</taxon>
        <taxon>Agaricales</taxon>
        <taxon>Schizophyllaceae</taxon>
        <taxon>Schizophyllum</taxon>
    </lineage>
</organism>
<dbReference type="InParanoid" id="D8Q375"/>